<dbReference type="SMART" id="SM00404">
    <property type="entry name" value="PTPc_motif"/>
    <property type="match status" value="3"/>
</dbReference>
<gene>
    <name evidence="7" type="ORF">CGI_10004193</name>
</gene>
<name>K1PI88_MAGGI</name>
<dbReference type="InterPro" id="IPR000242">
    <property type="entry name" value="PTP_cat"/>
</dbReference>
<evidence type="ECO:0000313" key="7">
    <source>
        <dbReference type="EMBL" id="EKC21293.1"/>
    </source>
</evidence>
<dbReference type="GO" id="GO:0004725">
    <property type="term" value="F:protein tyrosine phosphatase activity"/>
    <property type="evidence" value="ECO:0007669"/>
    <property type="project" value="UniProtKB-EC"/>
</dbReference>
<dbReference type="CDD" id="cd00047">
    <property type="entry name" value="PTPc"/>
    <property type="match status" value="2"/>
</dbReference>
<evidence type="ECO:0000256" key="2">
    <source>
        <dbReference type="ARBA" id="ARBA00013064"/>
    </source>
</evidence>
<sequence>NLTKNRFKTTFPYDHSRVKLVNKESDYINANYIDGIYQENRYIATQGPTQNTVGDFWLMVWQEHVEQIVMLTNLIEGSKKKCYQYWPDLEEAMACDMLTLHTDRERHYACYSIRVLRLTNIKQGNECRTITQYHYTAWPDHGTPNPLCLLMFHNHVTRTKLSQLKVPTLVHCSAGIGRTGTYIAIDALYEEGKQKSKINIAECVRKMREKRMNMVQTYRLLSIRHQYSEYDFKMALQYKSVSTSILPLDKYVVFLPSSVPKRGNYINAIFLPSLTCQNAFIATHYPTTGDSIDFIRLITDYESKVVVCMDPLCHVEFANEWLPTVTESKTVSPYKIKQQQELSTGFKCSKLEISKEKSSDEVWVVDIIEPNSILSQDNPQTTSQILGLVSYVQNVKTDNPVTVVSRDGAALCGVFCAVYNLIQQLTMDEEIDVFSVVRLLQTRRPELCSTLFAVAQSYGSSNTFTNHFLGFSVYVSNTTDRLQGILCFKDNSFTEDTIPAVFTTTCPVYGQYVIYYNDILLEGSNSRLAYSDLCEVETLLCGPNYPCEIGKRPENIKKNRFKSTIACPRKNTVSDFWTMLWQERVAQEKCFKYWPELEADAKFDIFTIKTVAERHYAYYVIRKLNVTHTTINENRGVTQYHYTAWPDHDTPDPLCLLLFHNHVTRTKITRHKEQYKTIFLTLNEMFKDPVGVQTAIDYQKSLQLAKRDHHGFISTVKTEFQKLLSIRHCYSENDYKMALTQASTSIRARDQYALFLTSSVPERENYINAISLPSFTHSNAFIITHYQTTGNYVDFIRLITDYESDIVVCMEPLSNVEFAYEWLPTATKHRTVTPYTIQLYQERITEIKRSEIDIVKEESSDGPWSIEIVEPMLTLTQDYSQTASQILSLVSCVQSLKTHNPITVVSRDGAALCGVFCAVYNVIQQLTIDEEIDVFSVVRLLQTRRPELCSTLERGFYAIEIV</sequence>
<protein>
    <recommendedName>
        <fullName evidence="2">protein-tyrosine-phosphatase</fullName>
        <ecNumber evidence="2">3.1.3.48</ecNumber>
    </recommendedName>
</protein>
<dbReference type="HOGENOM" id="CLU_307490_0_0_1"/>
<dbReference type="InterPro" id="IPR000387">
    <property type="entry name" value="Tyr_Pase_dom"/>
</dbReference>
<dbReference type="PROSITE" id="PS50056">
    <property type="entry name" value="TYR_PHOSPHATASE_2"/>
    <property type="match status" value="1"/>
</dbReference>
<dbReference type="EC" id="3.1.3.48" evidence="2"/>
<evidence type="ECO:0000256" key="3">
    <source>
        <dbReference type="ARBA" id="ARBA00022801"/>
    </source>
</evidence>
<proteinExistence type="inferred from homology"/>
<comment type="similarity">
    <text evidence="1">Belongs to the protein-tyrosine phosphatase family.</text>
</comment>
<dbReference type="SUPFAM" id="SSF52799">
    <property type="entry name" value="(Phosphotyrosine protein) phosphatases II"/>
    <property type="match status" value="4"/>
</dbReference>
<reference evidence="7" key="1">
    <citation type="journal article" date="2012" name="Nature">
        <title>The oyster genome reveals stress adaptation and complexity of shell formation.</title>
        <authorList>
            <person name="Zhang G."/>
            <person name="Fang X."/>
            <person name="Guo X."/>
            <person name="Li L."/>
            <person name="Luo R."/>
            <person name="Xu F."/>
            <person name="Yang P."/>
            <person name="Zhang L."/>
            <person name="Wang X."/>
            <person name="Qi H."/>
            <person name="Xiong Z."/>
            <person name="Que H."/>
            <person name="Xie Y."/>
            <person name="Holland P.W."/>
            <person name="Paps J."/>
            <person name="Zhu Y."/>
            <person name="Wu F."/>
            <person name="Chen Y."/>
            <person name="Wang J."/>
            <person name="Peng C."/>
            <person name="Meng J."/>
            <person name="Yang L."/>
            <person name="Liu J."/>
            <person name="Wen B."/>
            <person name="Zhang N."/>
            <person name="Huang Z."/>
            <person name="Zhu Q."/>
            <person name="Feng Y."/>
            <person name="Mount A."/>
            <person name="Hedgecock D."/>
            <person name="Xu Z."/>
            <person name="Liu Y."/>
            <person name="Domazet-Loso T."/>
            <person name="Du Y."/>
            <person name="Sun X."/>
            <person name="Zhang S."/>
            <person name="Liu B."/>
            <person name="Cheng P."/>
            <person name="Jiang X."/>
            <person name="Li J."/>
            <person name="Fan D."/>
            <person name="Wang W."/>
            <person name="Fu W."/>
            <person name="Wang T."/>
            <person name="Wang B."/>
            <person name="Zhang J."/>
            <person name="Peng Z."/>
            <person name="Li Y."/>
            <person name="Li N."/>
            <person name="Wang J."/>
            <person name="Chen M."/>
            <person name="He Y."/>
            <person name="Tan F."/>
            <person name="Song X."/>
            <person name="Zheng Q."/>
            <person name="Huang R."/>
            <person name="Yang H."/>
            <person name="Du X."/>
            <person name="Chen L."/>
            <person name="Yang M."/>
            <person name="Gaffney P.M."/>
            <person name="Wang S."/>
            <person name="Luo L."/>
            <person name="She Z."/>
            <person name="Ming Y."/>
            <person name="Huang W."/>
            <person name="Zhang S."/>
            <person name="Huang B."/>
            <person name="Zhang Y."/>
            <person name="Qu T."/>
            <person name="Ni P."/>
            <person name="Miao G."/>
            <person name="Wang J."/>
            <person name="Wang Q."/>
            <person name="Steinberg C.E."/>
            <person name="Wang H."/>
            <person name="Li N."/>
            <person name="Qian L."/>
            <person name="Zhang G."/>
            <person name="Li Y."/>
            <person name="Yang H."/>
            <person name="Liu X."/>
            <person name="Wang J."/>
            <person name="Yin Y."/>
            <person name="Wang J."/>
        </authorList>
    </citation>
    <scope>NUCLEOTIDE SEQUENCE [LARGE SCALE GENOMIC DNA]</scope>
    <source>
        <strain evidence="7">05x7-T-G4-1.051#20</strain>
    </source>
</reference>
<feature type="domain" description="Tyrosine-protein phosphatase" evidence="5">
    <location>
        <begin position="239"/>
        <end position="450"/>
    </location>
</feature>
<dbReference type="InterPro" id="IPR003595">
    <property type="entry name" value="Tyr_Pase_cat"/>
</dbReference>
<dbReference type="InterPro" id="IPR029021">
    <property type="entry name" value="Prot-tyrosine_phosphatase-like"/>
</dbReference>
<dbReference type="AlphaFoldDB" id="K1PI88"/>
<evidence type="ECO:0000259" key="5">
    <source>
        <dbReference type="PROSITE" id="PS50055"/>
    </source>
</evidence>
<dbReference type="PROSITE" id="PS00383">
    <property type="entry name" value="TYR_PHOSPHATASE_1"/>
    <property type="match status" value="1"/>
</dbReference>
<dbReference type="PANTHER" id="PTHR19134:SF562">
    <property type="entry name" value="PROTEIN-TYROSINE-PHOSPHATASE"/>
    <property type="match status" value="1"/>
</dbReference>
<dbReference type="EMBL" id="JH818087">
    <property type="protein sequence ID" value="EKC21293.1"/>
    <property type="molecule type" value="Genomic_DNA"/>
</dbReference>
<dbReference type="InterPro" id="IPR050348">
    <property type="entry name" value="Protein-Tyr_Phosphatase"/>
</dbReference>
<feature type="non-terminal residue" evidence="7">
    <location>
        <position position="1"/>
    </location>
</feature>
<dbReference type="PRINTS" id="PR00700">
    <property type="entry name" value="PRTYPHPHTASE"/>
</dbReference>
<feature type="domain" description="Tyrosine-protein phosphatase" evidence="5">
    <location>
        <begin position="1"/>
        <end position="232"/>
    </location>
</feature>
<evidence type="ECO:0000256" key="1">
    <source>
        <dbReference type="ARBA" id="ARBA00009580"/>
    </source>
</evidence>
<dbReference type="PANTHER" id="PTHR19134">
    <property type="entry name" value="RECEPTOR-TYPE TYROSINE-PROTEIN PHOSPHATASE"/>
    <property type="match status" value="1"/>
</dbReference>
<accession>K1PI88</accession>
<feature type="domain" description="Tyrosine-protein phosphatase" evidence="5">
    <location>
        <begin position="732"/>
        <end position="962"/>
    </location>
</feature>
<keyword evidence="7" id="KW-0675">Receptor</keyword>
<keyword evidence="3" id="KW-0378">Hydrolase</keyword>
<organism evidence="7">
    <name type="scientific">Magallana gigas</name>
    <name type="common">Pacific oyster</name>
    <name type="synonym">Crassostrea gigas</name>
    <dbReference type="NCBI Taxonomy" id="29159"/>
    <lineage>
        <taxon>Eukaryota</taxon>
        <taxon>Metazoa</taxon>
        <taxon>Spiralia</taxon>
        <taxon>Lophotrochozoa</taxon>
        <taxon>Mollusca</taxon>
        <taxon>Bivalvia</taxon>
        <taxon>Autobranchia</taxon>
        <taxon>Pteriomorphia</taxon>
        <taxon>Ostreida</taxon>
        <taxon>Ostreoidea</taxon>
        <taxon>Ostreidae</taxon>
        <taxon>Magallana</taxon>
    </lineage>
</organism>
<dbReference type="SMART" id="SM00194">
    <property type="entry name" value="PTPc"/>
    <property type="match status" value="1"/>
</dbReference>
<evidence type="ECO:0000256" key="4">
    <source>
        <dbReference type="ARBA" id="ARBA00022912"/>
    </source>
</evidence>
<dbReference type="InterPro" id="IPR016130">
    <property type="entry name" value="Tyr_Pase_AS"/>
</dbReference>
<dbReference type="Gene3D" id="3.90.190.10">
    <property type="entry name" value="Protein tyrosine phosphatase superfamily"/>
    <property type="match status" value="4"/>
</dbReference>
<dbReference type="Gene3D" id="2.60.120.260">
    <property type="entry name" value="Galactose-binding domain-like"/>
    <property type="match status" value="1"/>
</dbReference>
<feature type="domain" description="Tyrosine specific protein phosphatases" evidence="6">
    <location>
        <begin position="167"/>
        <end position="222"/>
    </location>
</feature>
<evidence type="ECO:0000259" key="6">
    <source>
        <dbReference type="PROSITE" id="PS50056"/>
    </source>
</evidence>
<keyword evidence="4" id="KW-0904">Protein phosphatase</keyword>
<feature type="domain" description="Tyrosine-protein phosphatase" evidence="5">
    <location>
        <begin position="516"/>
        <end position="693"/>
    </location>
</feature>
<dbReference type="InParanoid" id="K1PI88"/>
<dbReference type="Pfam" id="PF00102">
    <property type="entry name" value="Y_phosphatase"/>
    <property type="match status" value="4"/>
</dbReference>
<dbReference type="PROSITE" id="PS50055">
    <property type="entry name" value="TYR_PHOSPHATASE_PTP"/>
    <property type="match status" value="4"/>
</dbReference>